<evidence type="ECO:0000313" key="2">
    <source>
        <dbReference type="EMBL" id="KAJ4176396.1"/>
    </source>
</evidence>
<dbReference type="Pfam" id="PF24809">
    <property type="entry name" value="DUF7708"/>
    <property type="match status" value="1"/>
</dbReference>
<evidence type="ECO:0000313" key="3">
    <source>
        <dbReference type="Proteomes" id="UP001152087"/>
    </source>
</evidence>
<reference evidence="2" key="1">
    <citation type="submission" date="2022-09" db="EMBL/GenBank/DDBJ databases">
        <title>Fusarium specimens isolated from Avocado Roots.</title>
        <authorList>
            <person name="Stajich J."/>
            <person name="Roper C."/>
            <person name="Heimlech-Rivalta G."/>
        </authorList>
    </citation>
    <scope>NUCLEOTIDE SEQUENCE</scope>
    <source>
        <strain evidence="2">A02</strain>
    </source>
</reference>
<accession>A0A9W8USY3</accession>
<dbReference type="InterPro" id="IPR056125">
    <property type="entry name" value="DUF7708"/>
</dbReference>
<dbReference type="Proteomes" id="UP001152087">
    <property type="component" value="Unassembled WGS sequence"/>
</dbReference>
<proteinExistence type="predicted"/>
<keyword evidence="3" id="KW-1185">Reference proteome</keyword>
<organism evidence="2 3">
    <name type="scientific">Fusarium falciforme</name>
    <dbReference type="NCBI Taxonomy" id="195108"/>
    <lineage>
        <taxon>Eukaryota</taxon>
        <taxon>Fungi</taxon>
        <taxon>Dikarya</taxon>
        <taxon>Ascomycota</taxon>
        <taxon>Pezizomycotina</taxon>
        <taxon>Sordariomycetes</taxon>
        <taxon>Hypocreomycetidae</taxon>
        <taxon>Hypocreales</taxon>
        <taxon>Nectriaceae</taxon>
        <taxon>Fusarium</taxon>
        <taxon>Fusarium solani species complex</taxon>
    </lineage>
</organism>
<dbReference type="AlphaFoldDB" id="A0A9W8USY3"/>
<dbReference type="EMBL" id="JAOQAV010000194">
    <property type="protein sequence ID" value="KAJ4176396.1"/>
    <property type="molecule type" value="Genomic_DNA"/>
</dbReference>
<name>A0A9W8USY3_9HYPO</name>
<protein>
    <recommendedName>
        <fullName evidence="1">DUF7708 domain-containing protein</fullName>
    </recommendedName>
</protein>
<gene>
    <name evidence="2" type="ORF">NW755_014437</name>
</gene>
<comment type="caution">
    <text evidence="2">The sequence shown here is derived from an EMBL/GenBank/DDBJ whole genome shotgun (WGS) entry which is preliminary data.</text>
</comment>
<sequence>MDVAESLRIDFAQDSKQKTLDELLAVTEQARKRLVDKSWSFKRKNGEVVFVRDVLAKAAKWVNHFKDVGDIAVQYDPAHAALPWAGVRFLLNVAVGDLNTYNSLLERTVDVAETICRNALLESLLKDSQSQTAEELSRALVKLYASILTYLAKARSYYGRNSLKRVVKHGVLASSDLESTFTAISEAQTHVDRTAISFGLQDQLESHAELKRMLKDFDAPVSRWDKALHAITDQLHEYLAISDSLRGTKK</sequence>
<evidence type="ECO:0000259" key="1">
    <source>
        <dbReference type="Pfam" id="PF24809"/>
    </source>
</evidence>
<feature type="domain" description="DUF7708" evidence="1">
    <location>
        <begin position="54"/>
        <end position="195"/>
    </location>
</feature>